<evidence type="ECO:0000313" key="3">
    <source>
        <dbReference type="Proteomes" id="UP000612746"/>
    </source>
</evidence>
<protein>
    <recommendedName>
        <fullName evidence="1">PRELI/MSF1 domain-containing protein</fullName>
    </recommendedName>
</protein>
<dbReference type="Pfam" id="PF04707">
    <property type="entry name" value="PRELI"/>
    <property type="match status" value="1"/>
</dbReference>
<dbReference type="AlphaFoldDB" id="A0A8H7UPX7"/>
<name>A0A8H7UPX7_9FUNG</name>
<evidence type="ECO:0000313" key="2">
    <source>
        <dbReference type="EMBL" id="KAG2186684.1"/>
    </source>
</evidence>
<sequence>MTITPSTRYIYPYAWDLAVIANQARYPTHPSVPVLLGADIVTDELYLTTEELEHTGLSHPSIRPITLQEAARIQGDFVIPSHVVGLDLIPQIGVRRLIRNCRIKVDFPALLKKAVNVNELIVKHETVIDSRSNTLTVTSSNETLTGLVSLGDVTVYRTIQPNEKIEDATLLGVQTSQSGGRCLFEQHAFLDIRVKIPFKTSIESHILKTYRKTTSEGRTLDLQLMEAIKKEQQQDQRTMVEERVPVVVLGKEKASQSPHYCGELPTTV</sequence>
<organism evidence="2 3">
    <name type="scientific">Umbelopsis vinacea</name>
    <dbReference type="NCBI Taxonomy" id="44442"/>
    <lineage>
        <taxon>Eukaryota</taxon>
        <taxon>Fungi</taxon>
        <taxon>Fungi incertae sedis</taxon>
        <taxon>Mucoromycota</taxon>
        <taxon>Mucoromycotina</taxon>
        <taxon>Umbelopsidomycetes</taxon>
        <taxon>Umbelopsidales</taxon>
        <taxon>Umbelopsidaceae</taxon>
        <taxon>Umbelopsis</taxon>
    </lineage>
</organism>
<dbReference type="GO" id="GO:0005758">
    <property type="term" value="C:mitochondrial intermembrane space"/>
    <property type="evidence" value="ECO:0007669"/>
    <property type="project" value="InterPro"/>
</dbReference>
<comment type="caution">
    <text evidence="2">The sequence shown here is derived from an EMBL/GenBank/DDBJ whole genome shotgun (WGS) entry which is preliminary data.</text>
</comment>
<feature type="domain" description="PRELI/MSF1" evidence="1">
    <location>
        <begin position="1"/>
        <end position="233"/>
    </location>
</feature>
<dbReference type="Proteomes" id="UP000612746">
    <property type="component" value="Unassembled WGS sequence"/>
</dbReference>
<dbReference type="InterPro" id="IPR006797">
    <property type="entry name" value="PRELI/MSF1_dom"/>
</dbReference>
<reference evidence="2" key="1">
    <citation type="submission" date="2020-12" db="EMBL/GenBank/DDBJ databases">
        <title>Metabolic potential, ecology and presence of endohyphal bacteria is reflected in genomic diversity of Mucoromycotina.</title>
        <authorList>
            <person name="Muszewska A."/>
            <person name="Okrasinska A."/>
            <person name="Steczkiewicz K."/>
            <person name="Drgas O."/>
            <person name="Orlowska M."/>
            <person name="Perlinska-Lenart U."/>
            <person name="Aleksandrzak-Piekarczyk T."/>
            <person name="Szatraj K."/>
            <person name="Zielenkiewicz U."/>
            <person name="Pilsyk S."/>
            <person name="Malc E."/>
            <person name="Mieczkowski P."/>
            <person name="Kruszewska J.S."/>
            <person name="Biernat P."/>
            <person name="Pawlowska J."/>
        </authorList>
    </citation>
    <scope>NUCLEOTIDE SEQUENCE</scope>
    <source>
        <strain evidence="2">WA0000051536</strain>
    </source>
</reference>
<dbReference type="InterPro" id="IPR037365">
    <property type="entry name" value="Slowmo/Ups"/>
</dbReference>
<dbReference type="PROSITE" id="PS50904">
    <property type="entry name" value="PRELI_MSF1"/>
    <property type="match status" value="1"/>
</dbReference>
<dbReference type="OrthoDB" id="2224677at2759"/>
<keyword evidence="3" id="KW-1185">Reference proteome</keyword>
<evidence type="ECO:0000259" key="1">
    <source>
        <dbReference type="PROSITE" id="PS50904"/>
    </source>
</evidence>
<gene>
    <name evidence="2" type="ORF">INT44_002908</name>
</gene>
<dbReference type="EMBL" id="JAEPRA010000004">
    <property type="protein sequence ID" value="KAG2186684.1"/>
    <property type="molecule type" value="Genomic_DNA"/>
</dbReference>
<dbReference type="PANTHER" id="PTHR11158">
    <property type="entry name" value="MSF1/PX19 RELATED"/>
    <property type="match status" value="1"/>
</dbReference>
<accession>A0A8H7UPX7</accession>
<proteinExistence type="predicted"/>